<proteinExistence type="predicted"/>
<sequence length="87" mass="9856">MLVLGTMTLGQTLDFLVYLVNETQKEELRDIWLAKDTELSLGEFINKNLHSKGRTDKKQSVEKDKQAIAMAEFILNNDKKGDVDGTI</sequence>
<evidence type="ECO:0000313" key="2">
    <source>
        <dbReference type="Proteomes" id="UP000183162"/>
    </source>
</evidence>
<accession>A0A1G9KEG2</accession>
<organism evidence="1 2">
    <name type="scientific">Streptococcus equinus</name>
    <name type="common">Streptococcus bovis</name>
    <dbReference type="NCBI Taxonomy" id="1335"/>
    <lineage>
        <taxon>Bacteria</taxon>
        <taxon>Bacillati</taxon>
        <taxon>Bacillota</taxon>
        <taxon>Bacilli</taxon>
        <taxon>Lactobacillales</taxon>
        <taxon>Streptococcaceae</taxon>
        <taxon>Streptococcus</taxon>
    </lineage>
</organism>
<dbReference type="AlphaFoldDB" id="A0A1G9KEG2"/>
<dbReference type="EMBL" id="FNGX01000002">
    <property type="protein sequence ID" value="SDL47986.1"/>
    <property type="molecule type" value="Genomic_DNA"/>
</dbReference>
<reference evidence="1 2" key="1">
    <citation type="submission" date="2016-10" db="EMBL/GenBank/DDBJ databases">
        <authorList>
            <person name="de Groot N.N."/>
        </authorList>
    </citation>
    <scope>NUCLEOTIDE SEQUENCE [LARGE SCALE GENOMIC DNA]</scope>
    <source>
        <strain evidence="1 2">Sb09</strain>
    </source>
</reference>
<protein>
    <submittedName>
        <fullName evidence="1">Uncharacterized protein</fullName>
    </submittedName>
</protein>
<name>A0A1G9KEG2_STREI</name>
<evidence type="ECO:0000313" key="1">
    <source>
        <dbReference type="EMBL" id="SDL47986.1"/>
    </source>
</evidence>
<dbReference type="Proteomes" id="UP000183162">
    <property type="component" value="Unassembled WGS sequence"/>
</dbReference>
<gene>
    <name evidence="1" type="ORF">SAMN05216400_0799</name>
</gene>